<comment type="similarity">
    <text evidence="2 14">Belongs to the peptidase M50B family.</text>
</comment>
<dbReference type="EMBL" id="WUUU01000002">
    <property type="protein sequence ID" value="MXR19197.1"/>
    <property type="molecule type" value="Genomic_DNA"/>
</dbReference>
<reference evidence="19 20" key="1">
    <citation type="submission" date="2019-12" db="EMBL/GenBank/DDBJ databases">
        <title>Isolation and characterization of three novel carbon monoxide-oxidizing members of Halobacteria from salione crusts and soils.</title>
        <authorList>
            <person name="Myers M.R."/>
            <person name="King G.M."/>
        </authorList>
    </citation>
    <scope>NUCLEOTIDE SEQUENCE [LARGE SCALE GENOMIC DNA]</scope>
    <source>
        <strain evidence="19 20">PCN9</strain>
    </source>
</reference>
<dbReference type="GO" id="GO:0008237">
    <property type="term" value="F:metallopeptidase activity"/>
    <property type="evidence" value="ECO:0007669"/>
    <property type="project" value="UniProtKB-UniRule"/>
</dbReference>
<evidence type="ECO:0000259" key="18">
    <source>
        <dbReference type="PROSITE" id="PS51371"/>
    </source>
</evidence>
<evidence type="ECO:0000256" key="11">
    <source>
        <dbReference type="ARBA" id="ARBA00023049"/>
    </source>
</evidence>
<keyword evidence="4 14" id="KW-0645">Protease</keyword>
<keyword evidence="11 14" id="KW-0482">Metalloprotease</keyword>
<gene>
    <name evidence="19" type="ORF">GRX66_00740</name>
</gene>
<dbReference type="InterPro" id="IPR016483">
    <property type="entry name" value="UCP006404_Pept_M50_CBS"/>
</dbReference>
<dbReference type="OrthoDB" id="12044at2157"/>
<evidence type="ECO:0000313" key="19">
    <source>
        <dbReference type="EMBL" id="MXR19197.1"/>
    </source>
</evidence>
<feature type="transmembrane region" description="Helical" evidence="14">
    <location>
        <begin position="12"/>
        <end position="31"/>
    </location>
</feature>
<keyword evidence="5 14" id="KW-0812">Transmembrane</keyword>
<evidence type="ECO:0000256" key="3">
    <source>
        <dbReference type="ARBA" id="ARBA00022475"/>
    </source>
</evidence>
<feature type="transmembrane region" description="Helical" evidence="14">
    <location>
        <begin position="64"/>
        <end position="83"/>
    </location>
</feature>
<evidence type="ECO:0000256" key="16">
    <source>
        <dbReference type="PIRSR" id="PIRSR006404-2"/>
    </source>
</evidence>
<dbReference type="SUPFAM" id="SSF54631">
    <property type="entry name" value="CBS-domain pair"/>
    <property type="match status" value="1"/>
</dbReference>
<feature type="transmembrane region" description="Helical" evidence="14">
    <location>
        <begin position="154"/>
        <end position="175"/>
    </location>
</feature>
<evidence type="ECO:0000256" key="5">
    <source>
        <dbReference type="ARBA" id="ARBA00022692"/>
    </source>
</evidence>
<name>A0A6B0SE43_9EURY</name>
<proteinExistence type="inferred from homology"/>
<dbReference type="InterPro" id="IPR008915">
    <property type="entry name" value="Peptidase_M50"/>
</dbReference>
<feature type="domain" description="CBS" evidence="18">
    <location>
        <begin position="256"/>
        <end position="312"/>
    </location>
</feature>
<evidence type="ECO:0000256" key="6">
    <source>
        <dbReference type="ARBA" id="ARBA00022723"/>
    </source>
</evidence>
<evidence type="ECO:0000256" key="10">
    <source>
        <dbReference type="ARBA" id="ARBA00022989"/>
    </source>
</evidence>
<dbReference type="Pfam" id="PF02163">
    <property type="entry name" value="Peptidase_M50"/>
    <property type="match status" value="2"/>
</dbReference>
<evidence type="ECO:0000256" key="7">
    <source>
        <dbReference type="ARBA" id="ARBA00022737"/>
    </source>
</evidence>
<evidence type="ECO:0000256" key="1">
    <source>
        <dbReference type="ARBA" id="ARBA00004651"/>
    </source>
</evidence>
<evidence type="ECO:0000256" key="8">
    <source>
        <dbReference type="ARBA" id="ARBA00022801"/>
    </source>
</evidence>
<protein>
    <recommendedName>
        <fullName evidence="14">Zinc metalloprotease</fullName>
    </recommendedName>
</protein>
<dbReference type="Pfam" id="PF00571">
    <property type="entry name" value="CBS"/>
    <property type="match status" value="2"/>
</dbReference>
<dbReference type="CDD" id="cd06164">
    <property type="entry name" value="S2P-M50_SpoIVFB_CBS"/>
    <property type="match status" value="1"/>
</dbReference>
<feature type="binding site" evidence="16">
    <location>
        <position position="85"/>
    </location>
    <ligand>
        <name>Zn(2+)</name>
        <dbReference type="ChEBI" id="CHEBI:29105"/>
        <note>catalytic</note>
    </ligand>
</feature>
<evidence type="ECO:0000256" key="14">
    <source>
        <dbReference type="PIRNR" id="PIRNR006404"/>
    </source>
</evidence>
<feature type="transmembrane region" description="Helical" evidence="14">
    <location>
        <begin position="121"/>
        <end position="142"/>
    </location>
</feature>
<evidence type="ECO:0000256" key="2">
    <source>
        <dbReference type="ARBA" id="ARBA00007931"/>
    </source>
</evidence>
<dbReference type="PANTHER" id="PTHR39188">
    <property type="entry name" value="MEMBRANE-ASSOCIATED ZINC METALLOPROTEASE M50B"/>
    <property type="match status" value="1"/>
</dbReference>
<keyword evidence="8 14" id="KW-0378">Hydrolase</keyword>
<dbReference type="RefSeq" id="WP_159524794.1">
    <property type="nucleotide sequence ID" value="NZ_WUUU01000002.1"/>
</dbReference>
<dbReference type="InterPro" id="IPR046342">
    <property type="entry name" value="CBS_dom_sf"/>
</dbReference>
<keyword evidence="10 14" id="KW-1133">Transmembrane helix</keyword>
<organism evidence="19 20">
    <name type="scientific">Halobacterium bonnevillei</name>
    <dbReference type="NCBI Taxonomy" id="2692200"/>
    <lineage>
        <taxon>Archaea</taxon>
        <taxon>Methanobacteriati</taxon>
        <taxon>Methanobacteriota</taxon>
        <taxon>Stenosarchaea group</taxon>
        <taxon>Halobacteria</taxon>
        <taxon>Halobacteriales</taxon>
        <taxon>Halobacteriaceae</taxon>
        <taxon>Halobacterium</taxon>
    </lineage>
</organism>
<feature type="transmembrane region" description="Helical" evidence="14">
    <location>
        <begin position="199"/>
        <end position="231"/>
    </location>
</feature>
<dbReference type="GO" id="GO:0006508">
    <property type="term" value="P:proteolysis"/>
    <property type="evidence" value="ECO:0007669"/>
    <property type="project" value="UniProtKB-KW"/>
</dbReference>
<evidence type="ECO:0000256" key="4">
    <source>
        <dbReference type="ARBA" id="ARBA00022670"/>
    </source>
</evidence>
<evidence type="ECO:0000256" key="17">
    <source>
        <dbReference type="PROSITE-ProRule" id="PRU00703"/>
    </source>
</evidence>
<dbReference type="GO" id="GO:0046872">
    <property type="term" value="F:metal ion binding"/>
    <property type="evidence" value="ECO:0007669"/>
    <property type="project" value="UniProtKB-UniRule"/>
</dbReference>
<feature type="active site" evidence="15">
    <location>
        <position position="82"/>
    </location>
</feature>
<evidence type="ECO:0000256" key="9">
    <source>
        <dbReference type="ARBA" id="ARBA00022833"/>
    </source>
</evidence>
<feature type="binding site" evidence="16">
    <location>
        <position position="178"/>
    </location>
    <ligand>
        <name>Zn(2+)</name>
        <dbReference type="ChEBI" id="CHEBI:29105"/>
        <note>catalytic</note>
    </ligand>
</feature>
<evidence type="ECO:0000256" key="12">
    <source>
        <dbReference type="ARBA" id="ARBA00023122"/>
    </source>
</evidence>
<keyword evidence="7" id="KW-0677">Repeat</keyword>
<sequence length="379" mass="40440">MRSYTVARIWDIPIRVNTSLLVFLPILAWLIGSGQQIELYAGFIERVTGAGFDLGVLRAGSTPWIIGVAAAIGLFVSVTLHELGHSWVALRYGIEIESITLWILGGLASLKTLPKEWNREFWIAIAGPAVSVLVAAACYAAVVAAPESLQVSRFVVGYLALTNLLLAGFNLLPAFPMDGGRIFRALLARRRPYGTATRIAARVGVVFAFLFAIVGVLSFNLIMLLLAWFIYGAATTESRTVLLDELLEGLTVGDIMTTDPPTVDADTTIAAFGDQLLHDRQTRHLVTDDSGTALGVVTLADVQGVAGEDHETILVADVLREAVRVEPTDDAFDALAVLNQAGSTDALVASNGDVVGVLSQSDYAHALTVRRGFQGVPAA</sequence>
<keyword evidence="6 14" id="KW-0479">Metal-binding</keyword>
<dbReference type="PIRSF" id="PIRSF006404">
    <property type="entry name" value="UCP006404_Pept_M50_CBS"/>
    <property type="match status" value="1"/>
</dbReference>
<dbReference type="PANTHER" id="PTHR39188:SF3">
    <property type="entry name" value="STAGE IV SPORULATION PROTEIN FB"/>
    <property type="match status" value="1"/>
</dbReference>
<comment type="subcellular location">
    <subcellularLocation>
        <location evidence="1 14">Cell membrane</location>
        <topology evidence="1 14">Multi-pass membrane protein</topology>
    </subcellularLocation>
</comment>
<feature type="binding site" evidence="16">
    <location>
        <position position="81"/>
    </location>
    <ligand>
        <name>Zn(2+)</name>
        <dbReference type="ChEBI" id="CHEBI:29105"/>
        <note>catalytic</note>
    </ligand>
</feature>
<comment type="caution">
    <text evidence="19">The sequence shown here is derived from an EMBL/GenBank/DDBJ whole genome shotgun (WGS) entry which is preliminary data.</text>
</comment>
<dbReference type="Proteomes" id="UP000471521">
    <property type="component" value="Unassembled WGS sequence"/>
</dbReference>
<dbReference type="GO" id="GO:0005886">
    <property type="term" value="C:plasma membrane"/>
    <property type="evidence" value="ECO:0007669"/>
    <property type="project" value="UniProtKB-SubCell"/>
</dbReference>
<evidence type="ECO:0000313" key="20">
    <source>
        <dbReference type="Proteomes" id="UP000471521"/>
    </source>
</evidence>
<keyword evidence="20" id="KW-1185">Reference proteome</keyword>
<dbReference type="InterPro" id="IPR000644">
    <property type="entry name" value="CBS_dom"/>
</dbReference>
<keyword evidence="12 17" id="KW-0129">CBS domain</keyword>
<evidence type="ECO:0000256" key="13">
    <source>
        <dbReference type="ARBA" id="ARBA00023136"/>
    </source>
</evidence>
<dbReference type="SMART" id="SM00116">
    <property type="entry name" value="CBS"/>
    <property type="match status" value="2"/>
</dbReference>
<keyword evidence="13 14" id="KW-0472">Membrane</keyword>
<dbReference type="AlphaFoldDB" id="A0A6B0SE43"/>
<accession>A0A6B0SE43</accession>
<dbReference type="PROSITE" id="PS51371">
    <property type="entry name" value="CBS"/>
    <property type="match status" value="1"/>
</dbReference>
<keyword evidence="3 14" id="KW-1003">Cell membrane</keyword>
<keyword evidence="9 14" id="KW-0862">Zinc</keyword>
<comment type="cofactor">
    <cofactor evidence="14 16">
        <name>Zn(2+)</name>
        <dbReference type="ChEBI" id="CHEBI:29105"/>
    </cofactor>
    <text evidence="14 16">Binds 1 zinc ion per subunit.</text>
</comment>
<dbReference type="Gene3D" id="3.10.580.10">
    <property type="entry name" value="CBS-domain"/>
    <property type="match status" value="1"/>
</dbReference>
<evidence type="ECO:0000256" key="15">
    <source>
        <dbReference type="PIRSR" id="PIRSR006404-1"/>
    </source>
</evidence>